<organism evidence="1 2">
    <name type="scientific">Batillaria attramentaria</name>
    <dbReference type="NCBI Taxonomy" id="370345"/>
    <lineage>
        <taxon>Eukaryota</taxon>
        <taxon>Metazoa</taxon>
        <taxon>Spiralia</taxon>
        <taxon>Lophotrochozoa</taxon>
        <taxon>Mollusca</taxon>
        <taxon>Gastropoda</taxon>
        <taxon>Caenogastropoda</taxon>
        <taxon>Sorbeoconcha</taxon>
        <taxon>Cerithioidea</taxon>
        <taxon>Batillariidae</taxon>
        <taxon>Batillaria</taxon>
    </lineage>
</organism>
<dbReference type="Proteomes" id="UP001519460">
    <property type="component" value="Unassembled WGS sequence"/>
</dbReference>
<gene>
    <name evidence="1" type="ORF">BaRGS_00011642</name>
</gene>
<dbReference type="AlphaFoldDB" id="A0ABD0LDQ7"/>
<evidence type="ECO:0000313" key="1">
    <source>
        <dbReference type="EMBL" id="KAK7497112.1"/>
    </source>
</evidence>
<proteinExistence type="predicted"/>
<accession>A0ABD0LDQ7</accession>
<dbReference type="EMBL" id="JACVVK020000061">
    <property type="protein sequence ID" value="KAK7497112.1"/>
    <property type="molecule type" value="Genomic_DNA"/>
</dbReference>
<evidence type="ECO:0000313" key="2">
    <source>
        <dbReference type="Proteomes" id="UP001519460"/>
    </source>
</evidence>
<protein>
    <submittedName>
        <fullName evidence="1">Uncharacterized protein</fullName>
    </submittedName>
</protein>
<comment type="caution">
    <text evidence="1">The sequence shown here is derived from an EMBL/GenBank/DDBJ whole genome shotgun (WGS) entry which is preliminary data.</text>
</comment>
<keyword evidence="2" id="KW-1185">Reference proteome</keyword>
<sequence length="74" mass="7851">MPHPAHHPHMGVTALYRVARRMGSERVGWVSLQKPGGSNSVKAAKNKLLHGSRLSGGKVVAGGSNCVMHPDRST</sequence>
<name>A0ABD0LDQ7_9CAEN</name>
<reference evidence="1 2" key="1">
    <citation type="journal article" date="2023" name="Sci. Data">
        <title>Genome assembly of the Korean intertidal mud-creeper Batillaria attramentaria.</title>
        <authorList>
            <person name="Patra A.K."/>
            <person name="Ho P.T."/>
            <person name="Jun S."/>
            <person name="Lee S.J."/>
            <person name="Kim Y."/>
            <person name="Won Y.J."/>
        </authorList>
    </citation>
    <scope>NUCLEOTIDE SEQUENCE [LARGE SCALE GENOMIC DNA]</scope>
    <source>
        <strain evidence="1">Wonlab-2016</strain>
    </source>
</reference>